<protein>
    <submittedName>
        <fullName evidence="5">Metalloregulator ArsR/SmtB family transcription factor</fullName>
    </submittedName>
</protein>
<dbReference type="InterPro" id="IPR036390">
    <property type="entry name" value="WH_DNA-bd_sf"/>
</dbReference>
<dbReference type="PANTHER" id="PTHR33154:SF36">
    <property type="entry name" value="TRANSCRIPTIONAL REGULATOR"/>
    <property type="match status" value="1"/>
</dbReference>
<evidence type="ECO:0000313" key="5">
    <source>
        <dbReference type="EMBL" id="MDF0591062.1"/>
    </source>
</evidence>
<evidence type="ECO:0000259" key="4">
    <source>
        <dbReference type="PROSITE" id="PS50987"/>
    </source>
</evidence>
<dbReference type="Pfam" id="PF01022">
    <property type="entry name" value="HTH_5"/>
    <property type="match status" value="1"/>
</dbReference>
<keyword evidence="3" id="KW-0804">Transcription</keyword>
<organism evidence="5 6">
    <name type="scientific">Candidatus Methanocrinis natronophilus</name>
    <dbReference type="NCBI Taxonomy" id="3033396"/>
    <lineage>
        <taxon>Archaea</taxon>
        <taxon>Methanobacteriati</taxon>
        <taxon>Methanobacteriota</taxon>
        <taxon>Stenosarchaea group</taxon>
        <taxon>Methanomicrobia</taxon>
        <taxon>Methanotrichales</taxon>
        <taxon>Methanotrichaceae</taxon>
        <taxon>Methanocrinis</taxon>
    </lineage>
</organism>
<dbReference type="Proteomes" id="UP001220010">
    <property type="component" value="Unassembled WGS sequence"/>
</dbReference>
<dbReference type="PRINTS" id="PR00778">
    <property type="entry name" value="HTHARSR"/>
</dbReference>
<dbReference type="InterPro" id="IPR051081">
    <property type="entry name" value="HTH_MetalResp_TranReg"/>
</dbReference>
<reference evidence="5 6" key="1">
    <citation type="submission" date="2023-03" db="EMBL/GenBank/DDBJ databases">
        <title>WGS of Methanotrichaceae archaeon Mx.</title>
        <authorList>
            <person name="Sorokin D.Y."/>
            <person name="Merkel A.Y."/>
        </authorList>
    </citation>
    <scope>NUCLEOTIDE SEQUENCE [LARGE SCALE GENOMIC DNA]</scope>
    <source>
        <strain evidence="5 6">Mx</strain>
    </source>
</reference>
<dbReference type="RefSeq" id="WP_316966805.1">
    <property type="nucleotide sequence ID" value="NZ_JARFPK010000026.1"/>
</dbReference>
<dbReference type="SMART" id="SM00418">
    <property type="entry name" value="HTH_ARSR"/>
    <property type="match status" value="1"/>
</dbReference>
<keyword evidence="1" id="KW-0805">Transcription regulation</keyword>
<evidence type="ECO:0000313" key="6">
    <source>
        <dbReference type="Proteomes" id="UP001220010"/>
    </source>
</evidence>
<dbReference type="NCBIfam" id="NF033788">
    <property type="entry name" value="HTH_metalloreg"/>
    <property type="match status" value="1"/>
</dbReference>
<dbReference type="CDD" id="cd00090">
    <property type="entry name" value="HTH_ARSR"/>
    <property type="match status" value="1"/>
</dbReference>
<dbReference type="InterPro" id="IPR036388">
    <property type="entry name" value="WH-like_DNA-bd_sf"/>
</dbReference>
<accession>A0ABT5X8P9</accession>
<feature type="domain" description="HTH arsR-type" evidence="4">
    <location>
        <begin position="1"/>
        <end position="95"/>
    </location>
</feature>
<gene>
    <name evidence="5" type="ORF">P0O15_07760</name>
</gene>
<evidence type="ECO:0000256" key="1">
    <source>
        <dbReference type="ARBA" id="ARBA00023015"/>
    </source>
</evidence>
<comment type="caution">
    <text evidence="5">The sequence shown here is derived from an EMBL/GenBank/DDBJ whole genome shotgun (WGS) entry which is preliminary data.</text>
</comment>
<evidence type="ECO:0000256" key="2">
    <source>
        <dbReference type="ARBA" id="ARBA00023125"/>
    </source>
</evidence>
<dbReference type="PANTHER" id="PTHR33154">
    <property type="entry name" value="TRANSCRIPTIONAL REGULATOR, ARSR FAMILY"/>
    <property type="match status" value="1"/>
</dbReference>
<sequence length="110" mass="12254">MTRSATNWRAKILSALSDPTRLEIVEFLGGEERCVCEIVPAFGRAQSTISKHLAILHGAGILERRIDGKMTLYRIKNPRIFDLLREVDSIALDEITELKKAEEALMSSAG</sequence>
<dbReference type="SUPFAM" id="SSF46785">
    <property type="entry name" value="Winged helix' DNA-binding domain"/>
    <property type="match status" value="1"/>
</dbReference>
<keyword evidence="6" id="KW-1185">Reference proteome</keyword>
<keyword evidence="2" id="KW-0238">DNA-binding</keyword>
<proteinExistence type="predicted"/>
<dbReference type="Gene3D" id="1.10.10.10">
    <property type="entry name" value="Winged helix-like DNA-binding domain superfamily/Winged helix DNA-binding domain"/>
    <property type="match status" value="1"/>
</dbReference>
<dbReference type="EMBL" id="JARFPK010000026">
    <property type="protein sequence ID" value="MDF0591062.1"/>
    <property type="molecule type" value="Genomic_DNA"/>
</dbReference>
<name>A0ABT5X8P9_9EURY</name>
<dbReference type="InterPro" id="IPR011991">
    <property type="entry name" value="ArsR-like_HTH"/>
</dbReference>
<dbReference type="PROSITE" id="PS50987">
    <property type="entry name" value="HTH_ARSR_2"/>
    <property type="match status" value="1"/>
</dbReference>
<dbReference type="InterPro" id="IPR001845">
    <property type="entry name" value="HTH_ArsR_DNA-bd_dom"/>
</dbReference>
<evidence type="ECO:0000256" key="3">
    <source>
        <dbReference type="ARBA" id="ARBA00023163"/>
    </source>
</evidence>